<dbReference type="CDD" id="cd01949">
    <property type="entry name" value="GGDEF"/>
    <property type="match status" value="1"/>
</dbReference>
<dbReference type="InterPro" id="IPR029787">
    <property type="entry name" value="Nucleotide_cyclase"/>
</dbReference>
<dbReference type="Pfam" id="PF00990">
    <property type="entry name" value="GGDEF"/>
    <property type="match status" value="1"/>
</dbReference>
<feature type="transmembrane region" description="Helical" evidence="1">
    <location>
        <begin position="162"/>
        <end position="183"/>
    </location>
</feature>
<proteinExistence type="predicted"/>
<dbReference type="InterPro" id="IPR001633">
    <property type="entry name" value="EAL_dom"/>
</dbReference>
<dbReference type="SMART" id="SM00267">
    <property type="entry name" value="GGDEF"/>
    <property type="match status" value="1"/>
</dbReference>
<dbReference type="InterPro" id="IPR052155">
    <property type="entry name" value="Biofilm_reg_signaling"/>
</dbReference>
<evidence type="ECO:0000259" key="2">
    <source>
        <dbReference type="PROSITE" id="PS50883"/>
    </source>
</evidence>
<dbReference type="Gene3D" id="3.20.20.450">
    <property type="entry name" value="EAL domain"/>
    <property type="match status" value="1"/>
</dbReference>
<dbReference type="Pfam" id="PF00563">
    <property type="entry name" value="EAL"/>
    <property type="match status" value="1"/>
</dbReference>
<feature type="transmembrane region" description="Helical" evidence="1">
    <location>
        <begin position="136"/>
        <end position="156"/>
    </location>
</feature>
<dbReference type="AlphaFoldDB" id="A0A848QDN2"/>
<keyword evidence="1" id="KW-0472">Membrane</keyword>
<gene>
    <name evidence="4" type="ORF">HKD42_06680</name>
</gene>
<feature type="transmembrane region" description="Helical" evidence="1">
    <location>
        <begin position="21"/>
        <end position="40"/>
    </location>
</feature>
<dbReference type="RefSeq" id="WP_170011501.1">
    <property type="nucleotide sequence ID" value="NZ_JABCRE010000002.1"/>
</dbReference>
<dbReference type="PROSITE" id="PS50883">
    <property type="entry name" value="EAL"/>
    <property type="match status" value="1"/>
</dbReference>
<name>A0A848QDN2_9SPHN</name>
<dbReference type="InterPro" id="IPR000160">
    <property type="entry name" value="GGDEF_dom"/>
</dbReference>
<feature type="domain" description="EAL" evidence="2">
    <location>
        <begin position="377"/>
        <end position="627"/>
    </location>
</feature>
<evidence type="ECO:0000259" key="3">
    <source>
        <dbReference type="PROSITE" id="PS50887"/>
    </source>
</evidence>
<dbReference type="CDD" id="cd01948">
    <property type="entry name" value="EAL"/>
    <property type="match status" value="1"/>
</dbReference>
<dbReference type="InterPro" id="IPR035919">
    <property type="entry name" value="EAL_sf"/>
</dbReference>
<sequence length="635" mass="69588">MRTDPLSERVRRTLVRTLYTQPSSLIIGAFNGIVSSGVVAYCSGEFWLNITWGILCVIAIGRILSARSFSTESEEQSTSRMEIAYELGAFSYALIFGIIAAQTIIMDIGAPLEVLMIANAMCYAVGICARNAGRPVIALGQLGLVVAPVFFAALYIASLPFIFLAINIALLLPAMASITLNVFKVLRDSIGAAETSGQLAEKMRVLARTDVVTGLANRAGLNQDIVEKLMHVRDGQQIALFWMDLDRFKEVNDLLGHPVGDRVLLEVASRLKEVAPDHATVSRFGGDEFIIFCEVADRKESERLASELHAEIMRPVRIDGERLEIGASIGIALLPDDGQDADALMQNADLALYHAKVNGRRQSCFYDQTMSRDLVRRREIEAELRSAIVKNELSIFFQPIIDLDTGRIKTFEALVRWFHPEKGELKPDEFIPVAEETGVIVTLGNWITAQAAKAAAQWPEDVTIAVNLSPLQIKAPGAALGIMNALREAGLDPSRLELEVTESLFLDDHGATEHFIEELSAIGVRFALDDFGTGYSSLGYIQKYPFSKIKVDRSFVSGPNVGKKTDAIIHAVAELGSKLEMDIVAEGLETIDQVRTVRDAGCTLGQGYYFSRAVPDYLAAMLLSQEEDTRIRATG</sequence>
<dbReference type="NCBIfam" id="TIGR00254">
    <property type="entry name" value="GGDEF"/>
    <property type="match status" value="1"/>
</dbReference>
<protein>
    <submittedName>
        <fullName evidence="4">EAL domain-containing protein</fullName>
    </submittedName>
</protein>
<dbReference type="PANTHER" id="PTHR44757">
    <property type="entry name" value="DIGUANYLATE CYCLASE DGCP"/>
    <property type="match status" value="1"/>
</dbReference>
<comment type="caution">
    <text evidence="4">The sequence shown here is derived from an EMBL/GenBank/DDBJ whole genome shotgun (WGS) entry which is preliminary data.</text>
</comment>
<dbReference type="Proteomes" id="UP000561181">
    <property type="component" value="Unassembled WGS sequence"/>
</dbReference>
<dbReference type="EMBL" id="JABCRE010000002">
    <property type="protein sequence ID" value="NMW31741.1"/>
    <property type="molecule type" value="Genomic_DNA"/>
</dbReference>
<evidence type="ECO:0000256" key="1">
    <source>
        <dbReference type="SAM" id="Phobius"/>
    </source>
</evidence>
<evidence type="ECO:0000313" key="4">
    <source>
        <dbReference type="EMBL" id="NMW31741.1"/>
    </source>
</evidence>
<organism evidence="4 5">
    <name type="scientific">Pontixanthobacter rizhaonensis</name>
    <dbReference type="NCBI Taxonomy" id="2730337"/>
    <lineage>
        <taxon>Bacteria</taxon>
        <taxon>Pseudomonadati</taxon>
        <taxon>Pseudomonadota</taxon>
        <taxon>Alphaproteobacteria</taxon>
        <taxon>Sphingomonadales</taxon>
        <taxon>Erythrobacteraceae</taxon>
        <taxon>Pontixanthobacter</taxon>
    </lineage>
</organism>
<accession>A0A848QDN2</accession>
<dbReference type="PROSITE" id="PS50887">
    <property type="entry name" value="GGDEF"/>
    <property type="match status" value="1"/>
</dbReference>
<dbReference type="PANTHER" id="PTHR44757:SF2">
    <property type="entry name" value="BIOFILM ARCHITECTURE MAINTENANCE PROTEIN MBAA"/>
    <property type="match status" value="1"/>
</dbReference>
<keyword evidence="5" id="KW-1185">Reference proteome</keyword>
<dbReference type="InterPro" id="IPR043128">
    <property type="entry name" value="Rev_trsase/Diguanyl_cyclase"/>
</dbReference>
<dbReference type="SUPFAM" id="SSF55073">
    <property type="entry name" value="Nucleotide cyclase"/>
    <property type="match status" value="1"/>
</dbReference>
<dbReference type="Gene3D" id="3.30.70.270">
    <property type="match status" value="1"/>
</dbReference>
<evidence type="ECO:0000313" key="5">
    <source>
        <dbReference type="Proteomes" id="UP000561181"/>
    </source>
</evidence>
<feature type="domain" description="GGDEF" evidence="3">
    <location>
        <begin position="236"/>
        <end position="368"/>
    </location>
</feature>
<feature type="transmembrane region" description="Helical" evidence="1">
    <location>
        <begin position="111"/>
        <end position="129"/>
    </location>
</feature>
<dbReference type="SMART" id="SM00052">
    <property type="entry name" value="EAL"/>
    <property type="match status" value="1"/>
</dbReference>
<feature type="transmembrane region" description="Helical" evidence="1">
    <location>
        <begin position="84"/>
        <end position="105"/>
    </location>
</feature>
<keyword evidence="1" id="KW-1133">Transmembrane helix</keyword>
<keyword evidence="1" id="KW-0812">Transmembrane</keyword>
<dbReference type="SUPFAM" id="SSF141868">
    <property type="entry name" value="EAL domain-like"/>
    <property type="match status" value="1"/>
</dbReference>
<reference evidence="4 5" key="1">
    <citation type="submission" date="2020-04" db="EMBL/GenBank/DDBJ databases">
        <authorList>
            <person name="Liu A."/>
        </authorList>
    </citation>
    <scope>NUCLEOTIDE SEQUENCE [LARGE SCALE GENOMIC DNA]</scope>
    <source>
        <strain evidence="4 5">RZ02</strain>
    </source>
</reference>
<feature type="transmembrane region" description="Helical" evidence="1">
    <location>
        <begin position="46"/>
        <end position="64"/>
    </location>
</feature>